<dbReference type="InterPro" id="IPR000073">
    <property type="entry name" value="AB_hydrolase_1"/>
</dbReference>
<dbReference type="PANTHER" id="PTHR12277">
    <property type="entry name" value="ALPHA/BETA HYDROLASE DOMAIN-CONTAINING PROTEIN"/>
    <property type="match status" value="1"/>
</dbReference>
<feature type="transmembrane region" description="Helical" evidence="2">
    <location>
        <begin position="59"/>
        <end position="83"/>
    </location>
</feature>
<proteinExistence type="predicted"/>
<evidence type="ECO:0000256" key="2">
    <source>
        <dbReference type="SAM" id="Phobius"/>
    </source>
</evidence>
<dbReference type="SUPFAM" id="SSF53474">
    <property type="entry name" value="alpha/beta-Hydrolases"/>
    <property type="match status" value="1"/>
</dbReference>
<dbReference type="Pfam" id="PF00561">
    <property type="entry name" value="Abhydrolase_1"/>
    <property type="match status" value="1"/>
</dbReference>
<keyword evidence="6" id="KW-1185">Reference proteome</keyword>
<organism evidence="5 6">
    <name type="scientific">Huso huso</name>
    <name type="common">Beluga</name>
    <name type="synonym">Acipenser huso</name>
    <dbReference type="NCBI Taxonomy" id="61971"/>
    <lineage>
        <taxon>Eukaryota</taxon>
        <taxon>Metazoa</taxon>
        <taxon>Chordata</taxon>
        <taxon>Craniata</taxon>
        <taxon>Vertebrata</taxon>
        <taxon>Euteleostomi</taxon>
        <taxon>Actinopterygii</taxon>
        <taxon>Chondrostei</taxon>
        <taxon>Acipenseriformes</taxon>
        <taxon>Acipenseridae</taxon>
        <taxon>Huso</taxon>
    </lineage>
</organism>
<dbReference type="InterPro" id="IPR029058">
    <property type="entry name" value="AB_hydrolase_fold"/>
</dbReference>
<evidence type="ECO:0000259" key="3">
    <source>
        <dbReference type="Pfam" id="PF00561"/>
    </source>
</evidence>
<gene>
    <name evidence="5" type="ORF">HHUSO_G31983</name>
</gene>
<evidence type="ECO:0000256" key="1">
    <source>
        <dbReference type="SAM" id="MobiDB-lite"/>
    </source>
</evidence>
<protein>
    <submittedName>
        <fullName evidence="5">Phosphatidylserine lipase ABHD16A-like</fullName>
    </submittedName>
</protein>
<name>A0ABR0YB47_HUSHU</name>
<sequence>MMNLWLRCITGPKLQRIHRQPDPNRAEPNRTGPGPGLGGVRQLGWPYQPKALERHTSSILSWASILWSLSYYTSPLLVFYLYRKGYICLSKLVPVGQYTGTLLILLLGVACLRGIGRWTNPEYVQFITILEETKKNNSPENKKKLASYNFDFRSWPADFRWDEVSSRKGQSPGGVALLKPEPKHRGATDSVLNSVGKLPCQIISYLIANSFGRRMLYPGSVCLLQKAMMPMLNQGQARLVEECGGQRAKLVACDGNDIDTMFVDKRNSQGERGKKLVICCEGNAGFYEVGCVNTPLEVGYSVLGWNHPGFGGSTGVPFPQNEANAMDVVVQYAIHKLGFEMKDIVIYAWSIGGFTATWAAMSYPEVSALVLDASFDDLLPLALKVMPESWRPLVTRTVRHYMNLNNAEQLCKYQGPVLLIRRTKDEIITTTGPEDIMSNRGNYLLLRLLQFRYPKVMTEEGVRAVREWLGASSAIEEASVYSRYEVDDDWCTSVLQSYQTDQTTEFPWTVGEDMTLEGRRQLALFLARKYMRNFDAAHCTPLPPYEFQSPWRL</sequence>
<comment type="caution">
    <text evidence="5">The sequence shown here is derived from an EMBL/GenBank/DDBJ whole genome shotgun (WGS) entry which is preliminary data.</text>
</comment>
<keyword evidence="2" id="KW-1133">Transmembrane helix</keyword>
<keyword evidence="2" id="KW-0472">Membrane</keyword>
<feature type="compositionally biased region" description="Basic and acidic residues" evidence="1">
    <location>
        <begin position="19"/>
        <end position="28"/>
    </location>
</feature>
<dbReference type="Pfam" id="PF22990">
    <property type="entry name" value="ABHD16_N"/>
    <property type="match status" value="1"/>
</dbReference>
<dbReference type="PANTHER" id="PTHR12277:SF72">
    <property type="entry name" value="BAT5L PROTEIN"/>
    <property type="match status" value="1"/>
</dbReference>
<evidence type="ECO:0000259" key="4">
    <source>
        <dbReference type="Pfam" id="PF22990"/>
    </source>
</evidence>
<dbReference type="Gene3D" id="3.40.50.1820">
    <property type="entry name" value="alpha/beta hydrolase"/>
    <property type="match status" value="1"/>
</dbReference>
<evidence type="ECO:0000313" key="6">
    <source>
        <dbReference type="Proteomes" id="UP001369086"/>
    </source>
</evidence>
<accession>A0ABR0YB47</accession>
<dbReference type="EMBL" id="JAHFZB010000038">
    <property type="protein sequence ID" value="KAK6469641.1"/>
    <property type="molecule type" value="Genomic_DNA"/>
</dbReference>
<keyword evidence="2" id="KW-0812">Transmembrane</keyword>
<feature type="transmembrane region" description="Helical" evidence="2">
    <location>
        <begin position="95"/>
        <end position="115"/>
    </location>
</feature>
<feature type="region of interest" description="Disordered" evidence="1">
    <location>
        <begin position="17"/>
        <end position="38"/>
    </location>
</feature>
<feature type="domain" description="AB hydrolase-1" evidence="3">
    <location>
        <begin position="276"/>
        <end position="391"/>
    </location>
</feature>
<evidence type="ECO:0000313" key="5">
    <source>
        <dbReference type="EMBL" id="KAK6469641.1"/>
    </source>
</evidence>
<dbReference type="InterPro" id="IPR054518">
    <property type="entry name" value="ABHD16_N"/>
</dbReference>
<feature type="domain" description="Phosphatidylserine Lipase ABHD16 N-terminal" evidence="4">
    <location>
        <begin position="4"/>
        <end position="151"/>
    </location>
</feature>
<reference evidence="5 6" key="1">
    <citation type="submission" date="2021-05" db="EMBL/GenBank/DDBJ databases">
        <authorList>
            <person name="Zahm M."/>
            <person name="Klopp C."/>
            <person name="Cabau C."/>
            <person name="Kuhl H."/>
            <person name="Suciu R."/>
            <person name="Ciorpac M."/>
            <person name="Holostenco D."/>
            <person name="Gessner J."/>
            <person name="Wuertz S."/>
            <person name="Hohne C."/>
            <person name="Stock M."/>
            <person name="Gislard M."/>
            <person name="Lluch J."/>
            <person name="Milhes M."/>
            <person name="Lampietro C."/>
            <person name="Lopez Roques C."/>
            <person name="Donnadieu C."/>
            <person name="Du K."/>
            <person name="Schartl M."/>
            <person name="Guiguen Y."/>
        </authorList>
    </citation>
    <scope>NUCLEOTIDE SEQUENCE [LARGE SCALE GENOMIC DNA]</scope>
    <source>
        <strain evidence="5">Hh-F2</strain>
        <tissue evidence="5">Blood</tissue>
    </source>
</reference>
<dbReference type="Proteomes" id="UP001369086">
    <property type="component" value="Unassembled WGS sequence"/>
</dbReference>